<accession>A0A4Z2J7I2</accession>
<proteinExistence type="predicted"/>
<organism evidence="2 3">
    <name type="scientific">Liparis tanakae</name>
    <name type="common">Tanaka's snailfish</name>
    <dbReference type="NCBI Taxonomy" id="230148"/>
    <lineage>
        <taxon>Eukaryota</taxon>
        <taxon>Metazoa</taxon>
        <taxon>Chordata</taxon>
        <taxon>Craniata</taxon>
        <taxon>Vertebrata</taxon>
        <taxon>Euteleostomi</taxon>
        <taxon>Actinopterygii</taxon>
        <taxon>Neopterygii</taxon>
        <taxon>Teleostei</taxon>
        <taxon>Neoteleostei</taxon>
        <taxon>Acanthomorphata</taxon>
        <taxon>Eupercaria</taxon>
        <taxon>Perciformes</taxon>
        <taxon>Cottioidei</taxon>
        <taxon>Cottales</taxon>
        <taxon>Liparidae</taxon>
        <taxon>Liparis</taxon>
    </lineage>
</organism>
<evidence type="ECO:0000313" key="3">
    <source>
        <dbReference type="Proteomes" id="UP000314294"/>
    </source>
</evidence>
<dbReference type="AlphaFoldDB" id="A0A4Z2J7I2"/>
<gene>
    <name evidence="2" type="ORF">EYF80_003718</name>
</gene>
<feature type="compositionally biased region" description="Basic and acidic residues" evidence="1">
    <location>
        <begin position="68"/>
        <end position="81"/>
    </location>
</feature>
<evidence type="ECO:0000313" key="2">
    <source>
        <dbReference type="EMBL" id="TNN85874.1"/>
    </source>
</evidence>
<reference evidence="2 3" key="1">
    <citation type="submission" date="2019-03" db="EMBL/GenBank/DDBJ databases">
        <title>First draft genome of Liparis tanakae, snailfish: a comprehensive survey of snailfish specific genes.</title>
        <authorList>
            <person name="Kim W."/>
            <person name="Song I."/>
            <person name="Jeong J.-H."/>
            <person name="Kim D."/>
            <person name="Kim S."/>
            <person name="Ryu S."/>
            <person name="Song J.Y."/>
            <person name="Lee S.K."/>
        </authorList>
    </citation>
    <scope>NUCLEOTIDE SEQUENCE [LARGE SCALE GENOMIC DNA]</scope>
    <source>
        <tissue evidence="2">Muscle</tissue>
    </source>
</reference>
<name>A0A4Z2J7I2_9TELE</name>
<protein>
    <submittedName>
        <fullName evidence="2">Uncharacterized protein</fullName>
    </submittedName>
</protein>
<sequence length="236" mass="25338">MTPTASFLGVVEQDAVDRRSDQNGSTGLLDDGDHVVGDLAGSAFRVPRAIQVVGDQQAVHRKTAVVGSERETRKDEREYRTRRSTSTPGLPLGLPEALLQLLGEAGPAAVDGIPAPVLRRSQNYLVVRILQRLPLQLAVRHAVQHAAERLVLQQVADVVDSWRRKAADRWTQSASSGAVVLLQNQDFLSDLGEQHPEPEPADPTADDDGVQVVGYSAGQKTSRNATTCSNHCGATG</sequence>
<evidence type="ECO:0000256" key="1">
    <source>
        <dbReference type="SAM" id="MobiDB-lite"/>
    </source>
</evidence>
<dbReference type="EMBL" id="SRLO01000018">
    <property type="protein sequence ID" value="TNN85874.1"/>
    <property type="molecule type" value="Genomic_DNA"/>
</dbReference>
<comment type="caution">
    <text evidence="2">The sequence shown here is derived from an EMBL/GenBank/DDBJ whole genome shotgun (WGS) entry which is preliminary data.</text>
</comment>
<feature type="region of interest" description="Disordered" evidence="1">
    <location>
        <begin position="190"/>
        <end position="210"/>
    </location>
</feature>
<keyword evidence="3" id="KW-1185">Reference proteome</keyword>
<dbReference type="Proteomes" id="UP000314294">
    <property type="component" value="Unassembled WGS sequence"/>
</dbReference>
<feature type="region of interest" description="Disordered" evidence="1">
    <location>
        <begin position="61"/>
        <end position="88"/>
    </location>
</feature>